<name>A0A8D8G2V3_CULPI</name>
<dbReference type="EMBL" id="HBUE01119951">
    <property type="protein sequence ID" value="CAG6491983.1"/>
    <property type="molecule type" value="Transcribed_RNA"/>
</dbReference>
<dbReference type="GO" id="GO:0006508">
    <property type="term" value="P:proteolysis"/>
    <property type="evidence" value="ECO:0007669"/>
    <property type="project" value="UniProtKB-KW"/>
</dbReference>
<dbReference type="GO" id="GO:0008233">
    <property type="term" value="F:peptidase activity"/>
    <property type="evidence" value="ECO:0007669"/>
    <property type="project" value="UniProtKB-KW"/>
</dbReference>
<sequence>MTIDPENLTVAKVKANLLNDYVKQKERSGAGQEETKPAVFLGKTDRRRKPFPGQCCRCKQTGHKSFECQAPEEEAGSSRESGGEVAGRLPTKKKAFQLRRPDAEEGEETVPRGGFAFMTKTTELKRKGGSEVTWIIDSGCTDHMVNDSSLFLAEQTLKSSYPVSLAEEGQAIAATKVGFISAMSYVQGKEYLCEVSDVLYAPGLRHNLLSVSRLEKAGFSVVFRNGVVELLDGNTIFAVGKRTQDLYELSFTLNRVEANSIQANVDRNILWHRRLAHLGIKSVRDLARRQMAKGIDSSITDSAELCEACIMGKHSRPPFRSRESRASRPLERVHTDVCGPITPATWDGKRYFVTFIDDCTHFTVIYLIASRDEVFPRFKEYKAMVEAGFDLPLQRPLSKLRCDNGGE</sequence>
<dbReference type="AlphaFoldDB" id="A0A8D8G2V3"/>
<dbReference type="PROSITE" id="PS50994">
    <property type="entry name" value="INTEGRASE"/>
    <property type="match status" value="1"/>
</dbReference>
<dbReference type="InterPro" id="IPR001584">
    <property type="entry name" value="Integrase_cat-core"/>
</dbReference>
<dbReference type="Pfam" id="PF13976">
    <property type="entry name" value="gag_pre-integrs"/>
    <property type="match status" value="1"/>
</dbReference>
<dbReference type="Pfam" id="PF22936">
    <property type="entry name" value="Pol_BBD"/>
    <property type="match status" value="1"/>
</dbReference>
<dbReference type="Gene3D" id="3.30.420.10">
    <property type="entry name" value="Ribonuclease H-like superfamily/Ribonuclease H"/>
    <property type="match status" value="1"/>
</dbReference>
<dbReference type="InterPro" id="IPR054722">
    <property type="entry name" value="PolX-like_BBD"/>
</dbReference>
<feature type="region of interest" description="Disordered" evidence="2">
    <location>
        <begin position="24"/>
        <end position="46"/>
    </location>
</feature>
<evidence type="ECO:0000259" key="3">
    <source>
        <dbReference type="PROSITE" id="PS50994"/>
    </source>
</evidence>
<dbReference type="PANTHER" id="PTHR42648">
    <property type="entry name" value="TRANSPOSASE, PUTATIVE-RELATED"/>
    <property type="match status" value="1"/>
</dbReference>
<feature type="domain" description="Integrase catalytic" evidence="3">
    <location>
        <begin position="325"/>
        <end position="407"/>
    </location>
</feature>
<protein>
    <submittedName>
        <fullName evidence="4">Copia protein</fullName>
    </submittedName>
</protein>
<proteinExistence type="predicted"/>
<evidence type="ECO:0000256" key="1">
    <source>
        <dbReference type="ARBA" id="ARBA00022670"/>
    </source>
</evidence>
<evidence type="ECO:0000313" key="4">
    <source>
        <dbReference type="EMBL" id="CAG6491983.1"/>
    </source>
</evidence>
<evidence type="ECO:0000256" key="2">
    <source>
        <dbReference type="SAM" id="MobiDB-lite"/>
    </source>
</evidence>
<dbReference type="InterPro" id="IPR012337">
    <property type="entry name" value="RNaseH-like_sf"/>
</dbReference>
<reference evidence="4" key="1">
    <citation type="submission" date="2021-05" db="EMBL/GenBank/DDBJ databases">
        <authorList>
            <person name="Alioto T."/>
            <person name="Alioto T."/>
            <person name="Gomez Garrido J."/>
        </authorList>
    </citation>
    <scope>NUCLEOTIDE SEQUENCE</scope>
</reference>
<feature type="compositionally biased region" description="Basic and acidic residues" evidence="2">
    <location>
        <begin position="24"/>
        <end position="36"/>
    </location>
</feature>
<organism evidence="4">
    <name type="scientific">Culex pipiens</name>
    <name type="common">House mosquito</name>
    <dbReference type="NCBI Taxonomy" id="7175"/>
    <lineage>
        <taxon>Eukaryota</taxon>
        <taxon>Metazoa</taxon>
        <taxon>Ecdysozoa</taxon>
        <taxon>Arthropoda</taxon>
        <taxon>Hexapoda</taxon>
        <taxon>Insecta</taxon>
        <taxon>Pterygota</taxon>
        <taxon>Neoptera</taxon>
        <taxon>Endopterygota</taxon>
        <taxon>Diptera</taxon>
        <taxon>Nematocera</taxon>
        <taxon>Culicoidea</taxon>
        <taxon>Culicidae</taxon>
        <taxon>Culicinae</taxon>
        <taxon>Culicini</taxon>
        <taxon>Culex</taxon>
        <taxon>Culex</taxon>
    </lineage>
</organism>
<dbReference type="GO" id="GO:0015074">
    <property type="term" value="P:DNA integration"/>
    <property type="evidence" value="ECO:0007669"/>
    <property type="project" value="InterPro"/>
</dbReference>
<keyword evidence="1" id="KW-0378">Hydrolase</keyword>
<dbReference type="InterPro" id="IPR025724">
    <property type="entry name" value="GAG-pre-integrase_dom"/>
</dbReference>
<dbReference type="InterPro" id="IPR039537">
    <property type="entry name" value="Retrotran_Ty1/copia-like"/>
</dbReference>
<dbReference type="InterPro" id="IPR036397">
    <property type="entry name" value="RNaseH_sf"/>
</dbReference>
<keyword evidence="1" id="KW-0645">Protease</keyword>
<accession>A0A8D8G2V3</accession>
<dbReference type="GO" id="GO:0003676">
    <property type="term" value="F:nucleic acid binding"/>
    <property type="evidence" value="ECO:0007669"/>
    <property type="project" value="InterPro"/>
</dbReference>
<feature type="region of interest" description="Disordered" evidence="2">
    <location>
        <begin position="67"/>
        <end position="109"/>
    </location>
</feature>
<dbReference type="SUPFAM" id="SSF53098">
    <property type="entry name" value="Ribonuclease H-like"/>
    <property type="match status" value="1"/>
</dbReference>
<dbReference type="PANTHER" id="PTHR42648:SF28">
    <property type="entry name" value="TRANSPOSON-ENCODED PROTEIN WITH RIBONUCLEASE H-LIKE AND RETROVIRUS ZINC FINGER-LIKE DOMAINS"/>
    <property type="match status" value="1"/>
</dbReference>